<gene>
    <name evidence="6" type="primary">ANN4</name>
    <name evidence="6" type="ORF">QJS10_CPB17g01821</name>
</gene>
<evidence type="ECO:0000256" key="1">
    <source>
        <dbReference type="ARBA" id="ARBA00022723"/>
    </source>
</evidence>
<dbReference type="SUPFAM" id="SSF47874">
    <property type="entry name" value="Annexin"/>
    <property type="match status" value="1"/>
</dbReference>
<dbReference type="GO" id="GO:0005544">
    <property type="term" value="F:calcium-dependent phospholipid binding"/>
    <property type="evidence" value="ECO:0007669"/>
    <property type="project" value="UniProtKB-KW"/>
</dbReference>
<dbReference type="PANTHER" id="PTHR10502">
    <property type="entry name" value="ANNEXIN"/>
    <property type="match status" value="1"/>
</dbReference>
<dbReference type="GO" id="GO:0001786">
    <property type="term" value="F:phosphatidylserine binding"/>
    <property type="evidence" value="ECO:0007669"/>
    <property type="project" value="TreeGrafter"/>
</dbReference>
<dbReference type="InterPro" id="IPR018502">
    <property type="entry name" value="Annexin_repeat"/>
</dbReference>
<dbReference type="Proteomes" id="UP001180020">
    <property type="component" value="Unassembled WGS sequence"/>
</dbReference>
<dbReference type="GO" id="GO:0009409">
    <property type="term" value="P:response to cold"/>
    <property type="evidence" value="ECO:0007669"/>
    <property type="project" value="TreeGrafter"/>
</dbReference>
<dbReference type="SMART" id="SM00335">
    <property type="entry name" value="ANX"/>
    <property type="match status" value="2"/>
</dbReference>
<keyword evidence="7" id="KW-1185">Reference proteome</keyword>
<dbReference type="GO" id="GO:0005886">
    <property type="term" value="C:plasma membrane"/>
    <property type="evidence" value="ECO:0007669"/>
    <property type="project" value="TreeGrafter"/>
</dbReference>
<dbReference type="GO" id="GO:0009408">
    <property type="term" value="P:response to heat"/>
    <property type="evidence" value="ECO:0007669"/>
    <property type="project" value="TreeGrafter"/>
</dbReference>
<name>A0AAV9CSG8_ACOCL</name>
<dbReference type="PROSITE" id="PS51897">
    <property type="entry name" value="ANNEXIN_2"/>
    <property type="match status" value="1"/>
</dbReference>
<dbReference type="GO" id="GO:0005509">
    <property type="term" value="F:calcium ion binding"/>
    <property type="evidence" value="ECO:0007669"/>
    <property type="project" value="InterPro"/>
</dbReference>
<dbReference type="FunFam" id="1.10.220.10:FF:000014">
    <property type="entry name" value="annexin D4"/>
    <property type="match status" value="1"/>
</dbReference>
<dbReference type="InterPro" id="IPR037104">
    <property type="entry name" value="Annexin_sf"/>
</dbReference>
<reference evidence="6" key="1">
    <citation type="journal article" date="2023" name="Nat. Commun.">
        <title>Diploid and tetraploid genomes of Acorus and the evolution of monocots.</title>
        <authorList>
            <person name="Ma L."/>
            <person name="Liu K.W."/>
            <person name="Li Z."/>
            <person name="Hsiao Y.Y."/>
            <person name="Qi Y."/>
            <person name="Fu T."/>
            <person name="Tang G.D."/>
            <person name="Zhang D."/>
            <person name="Sun W.H."/>
            <person name="Liu D.K."/>
            <person name="Li Y."/>
            <person name="Chen G.Z."/>
            <person name="Liu X.D."/>
            <person name="Liao X.Y."/>
            <person name="Jiang Y.T."/>
            <person name="Yu X."/>
            <person name="Hao Y."/>
            <person name="Huang J."/>
            <person name="Zhao X.W."/>
            <person name="Ke S."/>
            <person name="Chen Y.Y."/>
            <person name="Wu W.L."/>
            <person name="Hsu J.L."/>
            <person name="Lin Y.F."/>
            <person name="Huang M.D."/>
            <person name="Li C.Y."/>
            <person name="Huang L."/>
            <person name="Wang Z.W."/>
            <person name="Zhao X."/>
            <person name="Zhong W.Y."/>
            <person name="Peng D.H."/>
            <person name="Ahmad S."/>
            <person name="Lan S."/>
            <person name="Zhang J.S."/>
            <person name="Tsai W.C."/>
            <person name="Van de Peer Y."/>
            <person name="Liu Z.J."/>
        </authorList>
    </citation>
    <scope>NUCLEOTIDE SEQUENCE</scope>
    <source>
        <strain evidence="6">CP</strain>
    </source>
</reference>
<reference evidence="6" key="2">
    <citation type="submission" date="2023-06" db="EMBL/GenBank/DDBJ databases">
        <authorList>
            <person name="Ma L."/>
            <person name="Liu K.-W."/>
            <person name="Li Z."/>
            <person name="Hsiao Y.-Y."/>
            <person name="Qi Y."/>
            <person name="Fu T."/>
            <person name="Tang G."/>
            <person name="Zhang D."/>
            <person name="Sun W.-H."/>
            <person name="Liu D.-K."/>
            <person name="Li Y."/>
            <person name="Chen G.-Z."/>
            <person name="Liu X.-D."/>
            <person name="Liao X.-Y."/>
            <person name="Jiang Y.-T."/>
            <person name="Yu X."/>
            <person name="Hao Y."/>
            <person name="Huang J."/>
            <person name="Zhao X.-W."/>
            <person name="Ke S."/>
            <person name="Chen Y.-Y."/>
            <person name="Wu W.-L."/>
            <person name="Hsu J.-L."/>
            <person name="Lin Y.-F."/>
            <person name="Huang M.-D."/>
            <person name="Li C.-Y."/>
            <person name="Huang L."/>
            <person name="Wang Z.-W."/>
            <person name="Zhao X."/>
            <person name="Zhong W.-Y."/>
            <person name="Peng D.-H."/>
            <person name="Ahmad S."/>
            <person name="Lan S."/>
            <person name="Zhang J.-S."/>
            <person name="Tsai W.-C."/>
            <person name="Van De Peer Y."/>
            <person name="Liu Z.-J."/>
        </authorList>
    </citation>
    <scope>NUCLEOTIDE SEQUENCE</scope>
    <source>
        <strain evidence="6">CP</strain>
        <tissue evidence="6">Leaves</tissue>
    </source>
</reference>
<dbReference type="PANTHER" id="PTHR10502:SF196">
    <property type="entry name" value="ANNEXIN D4"/>
    <property type="match status" value="1"/>
</dbReference>
<evidence type="ECO:0000256" key="5">
    <source>
        <dbReference type="ARBA" id="ARBA00023302"/>
    </source>
</evidence>
<dbReference type="EMBL" id="JAUJYO010000017">
    <property type="protein sequence ID" value="KAK1291880.1"/>
    <property type="molecule type" value="Genomic_DNA"/>
</dbReference>
<evidence type="ECO:0000256" key="3">
    <source>
        <dbReference type="ARBA" id="ARBA00022837"/>
    </source>
</evidence>
<evidence type="ECO:0000313" key="7">
    <source>
        <dbReference type="Proteomes" id="UP001180020"/>
    </source>
</evidence>
<dbReference type="Pfam" id="PF00191">
    <property type="entry name" value="Annexin"/>
    <property type="match status" value="2"/>
</dbReference>
<dbReference type="AlphaFoldDB" id="A0AAV9CSG8"/>
<keyword evidence="3" id="KW-0106">Calcium</keyword>
<dbReference type="GO" id="GO:0009414">
    <property type="term" value="P:response to water deprivation"/>
    <property type="evidence" value="ECO:0007669"/>
    <property type="project" value="TreeGrafter"/>
</dbReference>
<keyword evidence="5" id="KW-0111">Calcium/phospholipid-binding</keyword>
<comment type="caution">
    <text evidence="6">The sequence shown here is derived from an EMBL/GenBank/DDBJ whole genome shotgun (WGS) entry which is preliminary data.</text>
</comment>
<organism evidence="6 7">
    <name type="scientific">Acorus calamus</name>
    <name type="common">Sweet flag</name>
    <dbReference type="NCBI Taxonomy" id="4465"/>
    <lineage>
        <taxon>Eukaryota</taxon>
        <taxon>Viridiplantae</taxon>
        <taxon>Streptophyta</taxon>
        <taxon>Embryophyta</taxon>
        <taxon>Tracheophyta</taxon>
        <taxon>Spermatophyta</taxon>
        <taxon>Magnoliopsida</taxon>
        <taxon>Liliopsida</taxon>
        <taxon>Acoraceae</taxon>
        <taxon>Acorus</taxon>
    </lineage>
</organism>
<evidence type="ECO:0000256" key="2">
    <source>
        <dbReference type="ARBA" id="ARBA00022737"/>
    </source>
</evidence>
<keyword evidence="4" id="KW-0041">Annexin</keyword>
<sequence length="302" mass="34416">MIIGFGVEEGSMISIMGKWRLEHHHSFRRSVTGLFKVDDHHRAFERWDDDHIKLLEAEFSRFKNAVVLRATHPWERDARMAHHVINKGHPLNILVEIACTRFSEDLLGARKAYQSLFASSLEEDVAFHLQGDQRNLLVGLVSAYRYEGPHVDDKVAEAEAKVLTHAIKNAASHHPLHSREVLRILTTRSRLHLIAVCKHYEQLNGKSILEDAGVESGLLETIECLCDSPKYFTSVIEAALKEGADENAKEGLTRVVVTRADFDMKEIKEEYHRRHGVAIEEDIKKSVRGNYRDFLLTLVARG</sequence>
<keyword evidence="1" id="KW-0479">Metal-binding</keyword>
<dbReference type="Gene3D" id="1.10.220.10">
    <property type="entry name" value="Annexin"/>
    <property type="match status" value="3"/>
</dbReference>
<proteinExistence type="predicted"/>
<protein>
    <submittedName>
        <fullName evidence="6">Annexin D4</fullName>
    </submittedName>
</protein>
<accession>A0AAV9CSG8</accession>
<dbReference type="GO" id="GO:0005737">
    <property type="term" value="C:cytoplasm"/>
    <property type="evidence" value="ECO:0007669"/>
    <property type="project" value="TreeGrafter"/>
</dbReference>
<keyword evidence="2" id="KW-0677">Repeat</keyword>
<evidence type="ECO:0000256" key="4">
    <source>
        <dbReference type="ARBA" id="ARBA00023216"/>
    </source>
</evidence>
<dbReference type="GO" id="GO:0009651">
    <property type="term" value="P:response to salt stress"/>
    <property type="evidence" value="ECO:0007669"/>
    <property type="project" value="TreeGrafter"/>
</dbReference>
<dbReference type="FunFam" id="1.10.220.10:FF:000006">
    <property type="entry name" value="Annexin"/>
    <property type="match status" value="1"/>
</dbReference>
<evidence type="ECO:0000313" key="6">
    <source>
        <dbReference type="EMBL" id="KAK1291880.1"/>
    </source>
</evidence>